<evidence type="ECO:0000256" key="12">
    <source>
        <dbReference type="ARBA" id="ARBA00022842"/>
    </source>
</evidence>
<keyword evidence="12 25" id="KW-0460">Magnesium</keyword>
<dbReference type="SUPFAM" id="SSF56059">
    <property type="entry name" value="Glutathione synthetase ATP-binding domain-like"/>
    <property type="match status" value="1"/>
</dbReference>
<feature type="active site" evidence="23">
    <location>
        <position position="195"/>
    </location>
</feature>
<dbReference type="InterPro" id="IPR005905">
    <property type="entry name" value="D_ala_D_ala"/>
</dbReference>
<comment type="pathway">
    <text evidence="18">Glycan biosynthesis.</text>
</comment>
<evidence type="ECO:0000256" key="24">
    <source>
        <dbReference type="PIRSR" id="PIRSR039102-2"/>
    </source>
</evidence>
<sequence length="363" mass="39516">MQSEKMCVVLLFGGMSSEHEVSRVSVGNFVNNIDREKYEVLTVGITKEGRWLYTEATAAQMADGSWEELAGNMACVISPDRADHGMILFTPEGHVEKVHVDVVIPVLHGLWGEDGTVQGLLELAGIPYVGCGVLASAVCMDKAVANALFEANGVPHTRWLAADRWEIESDLEGVCEGVEKKLGWPVFVKPANAGSSVGISKVSSRDELKKAIDLALENDRKVVFEAFVDGQEVECAVIGSDPAVATRPGEILAGAEFYTYDDKYKNGVSQTVIPAHLPEAKLDEVKTYAAMAYTALNCEGLARCDFFVEKGTGRVLINEINTFPGFTSISMYPKLMEHEGLPVPQLIDRLIALALERKEKQHG</sequence>
<dbReference type="PANTHER" id="PTHR23132:SF25">
    <property type="entry name" value="D-ALANINE--D-ALANINE LIGASE A"/>
    <property type="match status" value="1"/>
</dbReference>
<feature type="binding site" evidence="25">
    <location>
        <position position="319"/>
    </location>
    <ligand>
        <name>Mg(2+)</name>
        <dbReference type="ChEBI" id="CHEBI:18420"/>
        <label>1</label>
    </ligand>
</feature>
<feature type="binding site" evidence="24">
    <location>
        <begin position="187"/>
        <end position="189"/>
    </location>
    <ligand>
        <name>ATP</name>
        <dbReference type="ChEBI" id="CHEBI:30616"/>
    </ligand>
</feature>
<dbReference type="RefSeq" id="WP_097775185.1">
    <property type="nucleotide sequence ID" value="NZ_CABMES010000001.1"/>
</dbReference>
<dbReference type="GO" id="GO:0046872">
    <property type="term" value="F:metal ion binding"/>
    <property type="evidence" value="ECO:0007669"/>
    <property type="project" value="UniProtKB-KW"/>
</dbReference>
<evidence type="ECO:0000256" key="5">
    <source>
        <dbReference type="ARBA" id="ARBA00010871"/>
    </source>
</evidence>
<dbReference type="GO" id="GO:0071555">
    <property type="term" value="P:cell wall organization"/>
    <property type="evidence" value="ECO:0007669"/>
    <property type="project" value="UniProtKB-KW"/>
</dbReference>
<dbReference type="PROSITE" id="PS00843">
    <property type="entry name" value="DALA_DALA_LIGASE_1"/>
    <property type="match status" value="1"/>
</dbReference>
<dbReference type="PIRSF" id="PIRSF039102">
    <property type="entry name" value="Ddl/VanB"/>
    <property type="match status" value="1"/>
</dbReference>
<evidence type="ECO:0000313" key="27">
    <source>
        <dbReference type="Proteomes" id="UP000220752"/>
    </source>
</evidence>
<feature type="active site" evidence="23">
    <location>
        <position position="18"/>
    </location>
</feature>
<evidence type="ECO:0000256" key="14">
    <source>
        <dbReference type="ARBA" id="ARBA00022984"/>
    </source>
</evidence>
<dbReference type="EC" id="6.3.2.4" evidence="6 22"/>
<feature type="binding site" evidence="24">
    <location>
        <begin position="318"/>
        <end position="319"/>
    </location>
    <ligand>
        <name>ATP</name>
        <dbReference type="ChEBI" id="CHEBI:30616"/>
    </ligand>
</feature>
<dbReference type="PROSITE" id="PS00844">
    <property type="entry name" value="DALA_DALA_LIGASE_2"/>
    <property type="match status" value="1"/>
</dbReference>
<dbReference type="InterPro" id="IPR011127">
    <property type="entry name" value="Dala_Dala_lig_N"/>
</dbReference>
<dbReference type="InterPro" id="IPR000291">
    <property type="entry name" value="D-Ala_lig_Van_CS"/>
</dbReference>
<evidence type="ECO:0000256" key="2">
    <source>
        <dbReference type="ARBA" id="ARBA00003921"/>
    </source>
</evidence>
<evidence type="ECO:0000256" key="7">
    <source>
        <dbReference type="ARBA" id="ARBA00022490"/>
    </source>
</evidence>
<dbReference type="GO" id="GO:0005524">
    <property type="term" value="F:ATP binding"/>
    <property type="evidence" value="ECO:0007669"/>
    <property type="project" value="UniProtKB-UniRule"/>
</dbReference>
<evidence type="ECO:0000256" key="21">
    <source>
        <dbReference type="ARBA" id="ARBA00077154"/>
    </source>
</evidence>
<keyword evidence="14 22" id="KW-0573">Peptidoglycan synthesis</keyword>
<keyword evidence="8 22" id="KW-0436">Ligase</keyword>
<evidence type="ECO:0000256" key="4">
    <source>
        <dbReference type="ARBA" id="ARBA00004752"/>
    </source>
</evidence>
<accession>A0A2A6ZDY6</accession>
<comment type="pathway">
    <text evidence="4 22">Cell wall biogenesis; peptidoglycan biosynthesis.</text>
</comment>
<dbReference type="NCBIfam" id="NF002528">
    <property type="entry name" value="PRK01966.1-4"/>
    <property type="match status" value="1"/>
</dbReference>
<dbReference type="InterPro" id="IPR013815">
    <property type="entry name" value="ATP_grasp_subdomain_1"/>
</dbReference>
<evidence type="ECO:0000256" key="23">
    <source>
        <dbReference type="PIRSR" id="PIRSR039102-1"/>
    </source>
</evidence>
<dbReference type="Pfam" id="PF07478">
    <property type="entry name" value="Dala_Dala_lig_C"/>
    <property type="match status" value="1"/>
</dbReference>
<dbReference type="Proteomes" id="UP000220752">
    <property type="component" value="Unassembled WGS sequence"/>
</dbReference>
<dbReference type="GO" id="GO:0009252">
    <property type="term" value="P:peptidoglycan biosynthetic process"/>
    <property type="evidence" value="ECO:0007669"/>
    <property type="project" value="UniProtKB-UniRule"/>
</dbReference>
<name>A0A2A6ZDY6_9FIRM</name>
<dbReference type="EMBL" id="NMTQ01000011">
    <property type="protein sequence ID" value="PDX59578.1"/>
    <property type="molecule type" value="Genomic_DNA"/>
</dbReference>
<evidence type="ECO:0000256" key="8">
    <source>
        <dbReference type="ARBA" id="ARBA00022598"/>
    </source>
</evidence>
<dbReference type="UniPathway" id="UPA00219"/>
<evidence type="ECO:0000256" key="9">
    <source>
        <dbReference type="ARBA" id="ARBA00022723"/>
    </source>
</evidence>
<dbReference type="HAMAP" id="MF_00047">
    <property type="entry name" value="Dala_Dala_lig"/>
    <property type="match status" value="1"/>
</dbReference>
<dbReference type="Gene3D" id="3.30.470.20">
    <property type="entry name" value="ATP-grasp fold, B domain"/>
    <property type="match status" value="1"/>
</dbReference>
<dbReference type="InterPro" id="IPR016185">
    <property type="entry name" value="PreATP-grasp_dom_sf"/>
</dbReference>
<feature type="binding site" evidence="25">
    <location>
        <position position="305"/>
    </location>
    <ligand>
        <name>Mg(2+)</name>
        <dbReference type="ChEBI" id="CHEBI:18420"/>
        <label>1</label>
    </ligand>
</feature>
<comment type="function">
    <text evidence="2 22">Cell wall formation.</text>
</comment>
<dbReference type="PANTHER" id="PTHR23132">
    <property type="entry name" value="D-ALANINE--D-ALANINE LIGASE"/>
    <property type="match status" value="1"/>
</dbReference>
<evidence type="ECO:0000313" key="26">
    <source>
        <dbReference type="EMBL" id="PDX59578.1"/>
    </source>
</evidence>
<gene>
    <name evidence="22" type="primary">ddl</name>
    <name evidence="26" type="ORF">CGS46_01335</name>
</gene>
<keyword evidence="27" id="KW-1185">Reference proteome</keyword>
<feature type="binding site" evidence="25">
    <location>
        <position position="321"/>
    </location>
    <ligand>
        <name>Mg(2+)</name>
        <dbReference type="ChEBI" id="CHEBI:18420"/>
        <label>2</label>
    </ligand>
</feature>
<evidence type="ECO:0000256" key="1">
    <source>
        <dbReference type="ARBA" id="ARBA00001936"/>
    </source>
</evidence>
<comment type="caution">
    <text evidence="26">The sequence shown here is derived from an EMBL/GenBank/DDBJ whole genome shotgun (WGS) entry which is preliminary data.</text>
</comment>
<evidence type="ECO:0000256" key="20">
    <source>
        <dbReference type="ARBA" id="ARBA00076288"/>
    </source>
</evidence>
<comment type="cofactor">
    <cofactor evidence="1">
        <name>Mn(2+)</name>
        <dbReference type="ChEBI" id="CHEBI:29035"/>
    </cofactor>
</comment>
<evidence type="ECO:0000256" key="17">
    <source>
        <dbReference type="ARBA" id="ARBA00047614"/>
    </source>
</evidence>
<feature type="binding site" evidence="24">
    <location>
        <position position="142"/>
    </location>
    <ligand>
        <name>ATP</name>
        <dbReference type="ChEBI" id="CHEBI:30616"/>
    </ligand>
</feature>
<evidence type="ECO:0000256" key="10">
    <source>
        <dbReference type="ARBA" id="ARBA00022741"/>
    </source>
</evidence>
<dbReference type="InterPro" id="IPR011761">
    <property type="entry name" value="ATP-grasp"/>
</dbReference>
<dbReference type="FunFam" id="3.30.470.20:FF:000008">
    <property type="entry name" value="D-alanine--D-alanine ligase"/>
    <property type="match status" value="1"/>
</dbReference>
<evidence type="ECO:0000256" key="15">
    <source>
        <dbReference type="ARBA" id="ARBA00023211"/>
    </source>
</evidence>
<evidence type="ECO:0000256" key="3">
    <source>
        <dbReference type="ARBA" id="ARBA00004496"/>
    </source>
</evidence>
<dbReference type="Pfam" id="PF01820">
    <property type="entry name" value="Dala_Dala_lig_N"/>
    <property type="match status" value="1"/>
</dbReference>
<dbReference type="NCBIfam" id="TIGR01205">
    <property type="entry name" value="D_ala_D_alaTIGR"/>
    <property type="match status" value="1"/>
</dbReference>
<dbReference type="InterPro" id="IPR011095">
    <property type="entry name" value="Dala_Dala_lig_C"/>
</dbReference>
<comment type="subcellular location">
    <subcellularLocation>
        <location evidence="3 22">Cytoplasm</location>
    </subcellularLocation>
</comment>
<dbReference type="NCBIfam" id="NF002378">
    <property type="entry name" value="PRK01372.1"/>
    <property type="match status" value="1"/>
</dbReference>
<evidence type="ECO:0000256" key="11">
    <source>
        <dbReference type="ARBA" id="ARBA00022840"/>
    </source>
</evidence>
<organism evidence="26 27">
    <name type="scientific">Faecalibacterium langellae</name>
    <dbReference type="NCBI Taxonomy" id="3435293"/>
    <lineage>
        <taxon>Bacteria</taxon>
        <taxon>Bacillati</taxon>
        <taxon>Bacillota</taxon>
        <taxon>Clostridia</taxon>
        <taxon>Eubacteriales</taxon>
        <taxon>Oscillospiraceae</taxon>
        <taxon>Faecalibacterium</taxon>
    </lineage>
</organism>
<feature type="active site" evidence="23">
    <location>
        <position position="330"/>
    </location>
</feature>
<evidence type="ECO:0000256" key="25">
    <source>
        <dbReference type="PIRSR" id="PIRSR039102-3"/>
    </source>
</evidence>
<dbReference type="Gene3D" id="3.40.50.20">
    <property type="match status" value="1"/>
</dbReference>
<keyword evidence="13 22" id="KW-0133">Cell shape</keyword>
<keyword evidence="7 22" id="KW-0963">Cytoplasm</keyword>
<dbReference type="GO" id="GO:0008716">
    <property type="term" value="F:D-alanine-D-alanine ligase activity"/>
    <property type="evidence" value="ECO:0007669"/>
    <property type="project" value="UniProtKB-UniRule"/>
</dbReference>
<feature type="binding site" evidence="24">
    <location>
        <begin position="195"/>
        <end position="196"/>
    </location>
    <ligand>
        <name>ATP</name>
        <dbReference type="ChEBI" id="CHEBI:30616"/>
    </ligand>
</feature>
<dbReference type="AlphaFoldDB" id="A0A2A6ZDY6"/>
<evidence type="ECO:0000256" key="19">
    <source>
        <dbReference type="ARBA" id="ARBA00068427"/>
    </source>
</evidence>
<dbReference type="Gene3D" id="3.30.1490.20">
    <property type="entry name" value="ATP-grasp fold, A domain"/>
    <property type="match status" value="1"/>
</dbReference>
<feature type="binding site" evidence="25">
    <location>
        <position position="319"/>
    </location>
    <ligand>
        <name>Mg(2+)</name>
        <dbReference type="ChEBI" id="CHEBI:18420"/>
        <label>2</label>
    </ligand>
</feature>
<reference evidence="26 27" key="1">
    <citation type="journal article" date="2017" name="Front. Microbiol.">
        <title>New Insights into the Diversity of the Genus Faecalibacterium.</title>
        <authorList>
            <person name="Benevides L."/>
            <person name="Burman S."/>
            <person name="Martin R."/>
            <person name="Robert V."/>
            <person name="Thomas M."/>
            <person name="Miquel S."/>
            <person name="Chain F."/>
            <person name="Sokol H."/>
            <person name="Bermudez-Humaran L.G."/>
            <person name="Morrison M."/>
            <person name="Langella P."/>
            <person name="Azevedo V.A."/>
            <person name="Chatel J.M."/>
            <person name="Soares S."/>
        </authorList>
    </citation>
    <scope>NUCLEOTIDE SEQUENCE [LARGE SCALE GENOMIC DNA]</scope>
    <source>
        <strain evidence="27">CNCM I-4540</strain>
    </source>
</reference>
<feature type="binding site" evidence="24">
    <location>
        <begin position="225"/>
        <end position="232"/>
    </location>
    <ligand>
        <name>ATP</name>
        <dbReference type="ChEBI" id="CHEBI:30616"/>
    </ligand>
</feature>
<keyword evidence="15 25" id="KW-0464">Manganese</keyword>
<dbReference type="GO" id="GO:0005829">
    <property type="term" value="C:cytosol"/>
    <property type="evidence" value="ECO:0007669"/>
    <property type="project" value="TreeGrafter"/>
</dbReference>
<keyword evidence="10 24" id="KW-0547">Nucleotide-binding</keyword>
<dbReference type="SUPFAM" id="SSF52440">
    <property type="entry name" value="PreATP-grasp domain"/>
    <property type="match status" value="1"/>
</dbReference>
<evidence type="ECO:0000256" key="13">
    <source>
        <dbReference type="ARBA" id="ARBA00022960"/>
    </source>
</evidence>
<keyword evidence="9 25" id="KW-0479">Metal-binding</keyword>
<keyword evidence="11" id="KW-0067">ATP-binding</keyword>
<proteinExistence type="inferred from homology"/>
<comment type="catalytic activity">
    <reaction evidence="17 22">
        <text>2 D-alanine + ATP = D-alanyl-D-alanine + ADP + phosphate + H(+)</text>
        <dbReference type="Rhea" id="RHEA:11224"/>
        <dbReference type="ChEBI" id="CHEBI:15378"/>
        <dbReference type="ChEBI" id="CHEBI:30616"/>
        <dbReference type="ChEBI" id="CHEBI:43474"/>
        <dbReference type="ChEBI" id="CHEBI:57416"/>
        <dbReference type="ChEBI" id="CHEBI:57822"/>
        <dbReference type="ChEBI" id="CHEBI:456216"/>
        <dbReference type="EC" id="6.3.2.4"/>
    </reaction>
</comment>
<dbReference type="FunFam" id="3.30.1490.20:FF:000007">
    <property type="entry name" value="D-alanine--D-alanine ligase"/>
    <property type="match status" value="1"/>
</dbReference>
<dbReference type="GO" id="GO:0008360">
    <property type="term" value="P:regulation of cell shape"/>
    <property type="evidence" value="ECO:0007669"/>
    <property type="project" value="UniProtKB-KW"/>
</dbReference>
<evidence type="ECO:0000256" key="22">
    <source>
        <dbReference type="HAMAP-Rule" id="MF_00047"/>
    </source>
</evidence>
<evidence type="ECO:0000256" key="18">
    <source>
        <dbReference type="ARBA" id="ARBA00060592"/>
    </source>
</evidence>
<protein>
    <recommendedName>
        <fullName evidence="19 22">D-alanine--D-alanine ligase</fullName>
        <ecNumber evidence="6 22">6.3.2.4</ecNumber>
    </recommendedName>
    <alternativeName>
        <fullName evidence="21 22">D-Ala-D-Ala ligase</fullName>
    </alternativeName>
    <alternativeName>
        <fullName evidence="20 22">D-alanylalanine synthetase</fullName>
    </alternativeName>
</protein>
<dbReference type="PROSITE" id="PS50975">
    <property type="entry name" value="ATP_GRASP"/>
    <property type="match status" value="1"/>
</dbReference>
<evidence type="ECO:0000256" key="16">
    <source>
        <dbReference type="ARBA" id="ARBA00023316"/>
    </source>
</evidence>
<evidence type="ECO:0000256" key="6">
    <source>
        <dbReference type="ARBA" id="ARBA00012216"/>
    </source>
</evidence>
<comment type="cofactor">
    <cofactor evidence="25">
        <name>Mg(2+)</name>
        <dbReference type="ChEBI" id="CHEBI:18420"/>
    </cofactor>
    <cofactor evidence="25">
        <name>Mn(2+)</name>
        <dbReference type="ChEBI" id="CHEBI:29035"/>
    </cofactor>
    <text evidence="25">Binds 2 magnesium or manganese ions per subunit.</text>
</comment>
<comment type="similarity">
    <text evidence="5 22">Belongs to the D-alanine--D-alanine ligase family.</text>
</comment>
<keyword evidence="16 22" id="KW-0961">Cell wall biogenesis/degradation</keyword>